<evidence type="ECO:0000259" key="11">
    <source>
        <dbReference type="PROSITE" id="PS50109"/>
    </source>
</evidence>
<feature type="domain" description="PAS" evidence="12">
    <location>
        <begin position="664"/>
        <end position="712"/>
    </location>
</feature>
<feature type="domain" description="PAS" evidence="12">
    <location>
        <begin position="537"/>
        <end position="615"/>
    </location>
</feature>
<name>A0A1X7D6H6_9BACT</name>
<dbReference type="Pfam" id="PF02518">
    <property type="entry name" value="HATPase_c"/>
    <property type="match status" value="1"/>
</dbReference>
<proteinExistence type="predicted"/>
<evidence type="ECO:0000256" key="4">
    <source>
        <dbReference type="ARBA" id="ARBA00022679"/>
    </source>
</evidence>
<dbReference type="SMART" id="SM00086">
    <property type="entry name" value="PAC"/>
    <property type="match status" value="2"/>
</dbReference>
<dbReference type="GO" id="GO:0000155">
    <property type="term" value="F:phosphorelay sensor kinase activity"/>
    <property type="evidence" value="ECO:0007669"/>
    <property type="project" value="InterPro"/>
</dbReference>
<dbReference type="EC" id="2.7.13.3" evidence="2"/>
<keyword evidence="5" id="KW-0547">Nucleotide-binding</keyword>
<dbReference type="SMART" id="SM00388">
    <property type="entry name" value="HisKA"/>
    <property type="match status" value="1"/>
</dbReference>
<dbReference type="InterPro" id="IPR005467">
    <property type="entry name" value="His_kinase_dom"/>
</dbReference>
<dbReference type="PROSITE" id="PS50109">
    <property type="entry name" value="HIS_KIN"/>
    <property type="match status" value="1"/>
</dbReference>
<dbReference type="GO" id="GO:0005524">
    <property type="term" value="F:ATP binding"/>
    <property type="evidence" value="ECO:0007669"/>
    <property type="project" value="UniProtKB-KW"/>
</dbReference>
<dbReference type="PANTHER" id="PTHR43065:SF42">
    <property type="entry name" value="TWO-COMPONENT SENSOR PPRA"/>
    <property type="match status" value="1"/>
</dbReference>
<dbReference type="Gene3D" id="3.30.450.20">
    <property type="entry name" value="PAS domain"/>
    <property type="match status" value="3"/>
</dbReference>
<keyword evidence="15" id="KW-1185">Reference proteome</keyword>
<dbReference type="Gene3D" id="1.10.287.130">
    <property type="match status" value="1"/>
</dbReference>
<evidence type="ECO:0000256" key="5">
    <source>
        <dbReference type="ARBA" id="ARBA00022741"/>
    </source>
</evidence>
<evidence type="ECO:0000256" key="1">
    <source>
        <dbReference type="ARBA" id="ARBA00000085"/>
    </source>
</evidence>
<dbReference type="InterPro" id="IPR000014">
    <property type="entry name" value="PAS"/>
</dbReference>
<dbReference type="Pfam" id="PF08448">
    <property type="entry name" value="PAS_4"/>
    <property type="match status" value="1"/>
</dbReference>
<keyword evidence="3" id="KW-0597">Phosphoprotein</keyword>
<dbReference type="PANTHER" id="PTHR43065">
    <property type="entry name" value="SENSOR HISTIDINE KINASE"/>
    <property type="match status" value="1"/>
</dbReference>
<reference evidence="15" key="1">
    <citation type="submission" date="2017-04" db="EMBL/GenBank/DDBJ databases">
        <authorList>
            <person name="Varghese N."/>
            <person name="Submissions S."/>
        </authorList>
    </citation>
    <scope>NUCLEOTIDE SEQUENCE [LARGE SCALE GENOMIC DNA]</scope>
    <source>
        <strain evidence="15">K3S</strain>
    </source>
</reference>
<feature type="domain" description="PAC" evidence="13">
    <location>
        <begin position="611"/>
        <end position="663"/>
    </location>
</feature>
<dbReference type="Pfam" id="PF00989">
    <property type="entry name" value="PAS"/>
    <property type="match status" value="2"/>
</dbReference>
<accession>A0A1X7D6H6</accession>
<sequence length="1044" mass="118629">MNNFFIITSRIKNFTFHYSQILRCSTVIFFTLLTALSAPAYAAETKHVLVLHSYHAGMSWVSNIDKAIRDTLLTPPFENLILHIEYMDTKRNHSDGYYLKLEELYKDKYQNTPISLILTSDTNAFDFMRKNGPIIFPNIPVIFCGINDFSDEMLSGTSNFTGVAEITSSKDTVETILNQLPATKEIFVVNDDLKSGRACQANIAKNLMPFKNKVSIKYNTNMSINELKNKIQSLKQGSVVLLGVYFSDREDRYFTFEKLGSMLTQDSPVPVYCLYRFNLIDGVIGGKVISGYRQGVTMSKIARRVLSGEAPKYIPVVKTGTNSFIFDWKAMRKHNIPLSTLPSESTLINKPFSFYQEYHWLVWLALLIFATLSILIFVLTKKIIELRLLRKILSISELKYRSIFDNATEGLFQVTREGKLISANYALAAMFGYESPKDMIASVNNVVKDMHAVDSDRKKILETLDEYGKITNLEFRMKRKDNTEIFVCMNARETTTQDSMIIHEGSVIDVSERKHDADNLLKEKEKVENINKALQVSMAHLRILLETMPELVWFKDTNGVYVFCNQRFERLYGASEAEIVGKTDYDFVDKDLADFFRAHDLKAMNAKIPSVNEETLTYNSDGHTEDLETIKTPILDADGNLSGVLGMARDITERKQALKELDKLRSYLSNIIDSMPSMLVGVDYEGKVILWNRTAEITTGVSPQSAQGKFLINVQPRMKSVMESVKESLKSRKPKKEQRVPYLVNGKTRYEDIIIYPLITNVIEGAVIRIDDVTERFNLEQLMVQSEKMMSVGGLAAGMAHEINNPLAAILGSAQNLKNRLSKNSQKNIEIANECEVSFENIKKYAEARNCMKLIAGIHQSGLRAANIVQDMLSFSRKSEKQLSYHNLRDLLESSLKLVMNDYNIKNNYDFKQIKIIRDYDPVIPEIQCDGNEIQQVLLNLLKNGAEAMSEKIYVGENPQFLLKLHKSGDMAFIEITDNGPGMNEETRKRILEPFYTTKPAGQGTGLGLSVSYFIITDRHKGSMEVFSEQGKWTSFVIKLPYKA</sequence>
<evidence type="ECO:0000259" key="13">
    <source>
        <dbReference type="PROSITE" id="PS50113"/>
    </source>
</evidence>
<dbReference type="InterPro" id="IPR000700">
    <property type="entry name" value="PAS-assoc_C"/>
</dbReference>
<evidence type="ECO:0000256" key="6">
    <source>
        <dbReference type="ARBA" id="ARBA00022777"/>
    </source>
</evidence>
<evidence type="ECO:0000256" key="8">
    <source>
        <dbReference type="ARBA" id="ARBA00023012"/>
    </source>
</evidence>
<evidence type="ECO:0000313" key="14">
    <source>
        <dbReference type="EMBL" id="SMF09768.1"/>
    </source>
</evidence>
<evidence type="ECO:0000256" key="9">
    <source>
        <dbReference type="SAM" id="Phobius"/>
    </source>
</evidence>
<dbReference type="CDD" id="cd00130">
    <property type="entry name" value="PAS"/>
    <property type="match status" value="2"/>
</dbReference>
<dbReference type="InterPro" id="IPR001610">
    <property type="entry name" value="PAC"/>
</dbReference>
<dbReference type="Gene3D" id="3.40.50.2300">
    <property type="match status" value="2"/>
</dbReference>
<keyword evidence="9" id="KW-0812">Transmembrane</keyword>
<gene>
    <name evidence="14" type="ORF">SAMN06295933_1721</name>
</gene>
<feature type="signal peptide" evidence="10">
    <location>
        <begin position="1"/>
        <end position="42"/>
    </location>
</feature>
<evidence type="ECO:0000256" key="2">
    <source>
        <dbReference type="ARBA" id="ARBA00012438"/>
    </source>
</evidence>
<dbReference type="PROSITE" id="PS50112">
    <property type="entry name" value="PAS"/>
    <property type="match status" value="3"/>
</dbReference>
<organism evidence="14 15">
    <name type="scientific">Desulfovibrio gilichinskyi</name>
    <dbReference type="NCBI Taxonomy" id="1519643"/>
    <lineage>
        <taxon>Bacteria</taxon>
        <taxon>Pseudomonadati</taxon>
        <taxon>Thermodesulfobacteriota</taxon>
        <taxon>Desulfovibrionia</taxon>
        <taxon>Desulfovibrionales</taxon>
        <taxon>Desulfovibrionaceae</taxon>
        <taxon>Desulfovibrio</taxon>
    </lineage>
</organism>
<dbReference type="EMBL" id="FWZU01000002">
    <property type="protein sequence ID" value="SMF09768.1"/>
    <property type="molecule type" value="Genomic_DNA"/>
</dbReference>
<feature type="domain" description="Histidine kinase" evidence="11">
    <location>
        <begin position="798"/>
        <end position="1044"/>
    </location>
</feature>
<dbReference type="InterPro" id="IPR013767">
    <property type="entry name" value="PAS_fold"/>
</dbReference>
<keyword evidence="10" id="KW-0732">Signal</keyword>
<dbReference type="GO" id="GO:0006355">
    <property type="term" value="P:regulation of DNA-templated transcription"/>
    <property type="evidence" value="ECO:0007669"/>
    <property type="project" value="InterPro"/>
</dbReference>
<keyword evidence="7" id="KW-0067">ATP-binding</keyword>
<evidence type="ECO:0000313" key="15">
    <source>
        <dbReference type="Proteomes" id="UP000192906"/>
    </source>
</evidence>
<dbReference type="SUPFAM" id="SSF55785">
    <property type="entry name" value="PYP-like sensor domain (PAS domain)"/>
    <property type="match status" value="3"/>
</dbReference>
<dbReference type="PRINTS" id="PR00344">
    <property type="entry name" value="BCTRLSENSOR"/>
</dbReference>
<dbReference type="InterPro" id="IPR036890">
    <property type="entry name" value="HATPase_C_sf"/>
</dbReference>
<dbReference type="PROSITE" id="PS50113">
    <property type="entry name" value="PAC"/>
    <property type="match status" value="1"/>
</dbReference>
<keyword evidence="4" id="KW-0808">Transferase</keyword>
<dbReference type="NCBIfam" id="TIGR00229">
    <property type="entry name" value="sensory_box"/>
    <property type="match status" value="3"/>
</dbReference>
<dbReference type="InterPro" id="IPR007487">
    <property type="entry name" value="ABC_transpt-TYRBP-like"/>
</dbReference>
<dbReference type="Proteomes" id="UP000192906">
    <property type="component" value="Unassembled WGS sequence"/>
</dbReference>
<evidence type="ECO:0000256" key="3">
    <source>
        <dbReference type="ARBA" id="ARBA00022553"/>
    </source>
</evidence>
<dbReference type="SMART" id="SM00091">
    <property type="entry name" value="PAS"/>
    <property type="match status" value="3"/>
</dbReference>
<evidence type="ECO:0000256" key="10">
    <source>
        <dbReference type="SAM" id="SignalP"/>
    </source>
</evidence>
<dbReference type="SMART" id="SM00387">
    <property type="entry name" value="HATPase_c"/>
    <property type="match status" value="1"/>
</dbReference>
<dbReference type="STRING" id="1519643.SAMN06295933_1721"/>
<dbReference type="InterPro" id="IPR035965">
    <property type="entry name" value="PAS-like_dom_sf"/>
</dbReference>
<dbReference type="InterPro" id="IPR013656">
    <property type="entry name" value="PAS_4"/>
</dbReference>
<dbReference type="SUPFAM" id="SSF47384">
    <property type="entry name" value="Homodimeric domain of signal transducing histidine kinase"/>
    <property type="match status" value="1"/>
</dbReference>
<feature type="domain" description="PAS" evidence="12">
    <location>
        <begin position="396"/>
        <end position="434"/>
    </location>
</feature>
<dbReference type="Pfam" id="PF00512">
    <property type="entry name" value="HisKA"/>
    <property type="match status" value="1"/>
</dbReference>
<evidence type="ECO:0000256" key="7">
    <source>
        <dbReference type="ARBA" id="ARBA00022840"/>
    </source>
</evidence>
<dbReference type="RefSeq" id="WP_245805499.1">
    <property type="nucleotide sequence ID" value="NZ_FWZU01000002.1"/>
</dbReference>
<evidence type="ECO:0000259" key="12">
    <source>
        <dbReference type="PROSITE" id="PS50112"/>
    </source>
</evidence>
<dbReference type="SUPFAM" id="SSF55874">
    <property type="entry name" value="ATPase domain of HSP90 chaperone/DNA topoisomerase II/histidine kinase"/>
    <property type="match status" value="1"/>
</dbReference>
<feature type="chain" id="PRO_5012507698" description="histidine kinase" evidence="10">
    <location>
        <begin position="43"/>
        <end position="1044"/>
    </location>
</feature>
<dbReference type="InterPro" id="IPR004358">
    <property type="entry name" value="Sig_transdc_His_kin-like_C"/>
</dbReference>
<dbReference type="InterPro" id="IPR003661">
    <property type="entry name" value="HisK_dim/P_dom"/>
</dbReference>
<keyword evidence="9" id="KW-0472">Membrane</keyword>
<dbReference type="Pfam" id="PF04392">
    <property type="entry name" value="ABC_sub_bind"/>
    <property type="match status" value="1"/>
</dbReference>
<dbReference type="InterPro" id="IPR036097">
    <property type="entry name" value="HisK_dim/P_sf"/>
</dbReference>
<dbReference type="InterPro" id="IPR003594">
    <property type="entry name" value="HATPase_dom"/>
</dbReference>
<keyword evidence="8" id="KW-0902">Two-component regulatory system</keyword>
<protein>
    <recommendedName>
        <fullName evidence="2">histidine kinase</fullName>
        <ecNumber evidence="2">2.7.13.3</ecNumber>
    </recommendedName>
</protein>
<dbReference type="CDD" id="cd00082">
    <property type="entry name" value="HisKA"/>
    <property type="match status" value="1"/>
</dbReference>
<keyword evidence="6" id="KW-0418">Kinase</keyword>
<feature type="transmembrane region" description="Helical" evidence="9">
    <location>
        <begin position="360"/>
        <end position="380"/>
    </location>
</feature>
<keyword evidence="9" id="KW-1133">Transmembrane helix</keyword>
<dbReference type="AlphaFoldDB" id="A0A1X7D6H6"/>
<comment type="catalytic activity">
    <reaction evidence="1">
        <text>ATP + protein L-histidine = ADP + protein N-phospho-L-histidine.</text>
        <dbReference type="EC" id="2.7.13.3"/>
    </reaction>
</comment>
<dbReference type="Gene3D" id="3.30.565.10">
    <property type="entry name" value="Histidine kinase-like ATPase, C-terminal domain"/>
    <property type="match status" value="1"/>
</dbReference>